<evidence type="ECO:0000256" key="1">
    <source>
        <dbReference type="ARBA" id="ARBA00022636"/>
    </source>
</evidence>
<reference evidence="5 6" key="1">
    <citation type="submission" date="2020-09" db="EMBL/GenBank/DDBJ databases">
        <title>Methylomonas albis sp. nov. and Methylomonas fluvii sp. nov.: Two cold-adapted methanotrophs from the River Elbe and an amended description of Methylovulum psychrotolerans strain Eb1.</title>
        <authorList>
            <person name="Bussmann I.K."/>
            <person name="Klings K.-W."/>
            <person name="Warnstedt J."/>
            <person name="Hoppert M."/>
            <person name="Saborowski A."/>
            <person name="Horn F."/>
            <person name="Liebner S."/>
        </authorList>
    </citation>
    <scope>NUCLEOTIDE SEQUENCE [LARGE SCALE GENOMIC DNA]</scope>
    <source>
        <strain evidence="5 6">EbA</strain>
    </source>
</reference>
<dbReference type="RefSeq" id="WP_192373828.1">
    <property type="nucleotide sequence ID" value="NZ_CAJHIV010000001.1"/>
</dbReference>
<keyword evidence="3" id="KW-0975">Bacterial flagellum</keyword>
<dbReference type="InterPro" id="IPR009926">
    <property type="entry name" value="T3SS_YcgR_PilZN"/>
</dbReference>
<name>A0ABR9D0K2_9GAMM</name>
<evidence type="ECO:0000256" key="3">
    <source>
        <dbReference type="ARBA" id="ARBA00023143"/>
    </source>
</evidence>
<dbReference type="Pfam" id="PF07317">
    <property type="entry name" value="PilZN"/>
    <property type="match status" value="1"/>
</dbReference>
<protein>
    <submittedName>
        <fullName evidence="5">Flagellar brake protein</fullName>
    </submittedName>
</protein>
<dbReference type="Gene3D" id="2.30.110.10">
    <property type="entry name" value="Electron Transport, Fmn-binding Protein, Chain A"/>
    <property type="match status" value="1"/>
</dbReference>
<keyword evidence="2" id="KW-0547">Nucleotide-binding</keyword>
<sequence length="67" mass="7736">MQNRRSLSIEDNYAISNPKQIVNYLTQIQRRHCILSARYAVNDQSGLTAMVQIDLMHNALAIDARKY</sequence>
<keyword evidence="1" id="KW-0973">c-di-GMP</keyword>
<feature type="domain" description="Type III secretion system flagellar brake protein YcgR PilZN" evidence="4">
    <location>
        <begin position="13"/>
        <end position="65"/>
    </location>
</feature>
<organism evidence="5 6">
    <name type="scientific">Methylomonas albis</name>
    <dbReference type="NCBI Taxonomy" id="1854563"/>
    <lineage>
        <taxon>Bacteria</taxon>
        <taxon>Pseudomonadati</taxon>
        <taxon>Pseudomonadota</taxon>
        <taxon>Gammaproteobacteria</taxon>
        <taxon>Methylococcales</taxon>
        <taxon>Methylococcaceae</taxon>
        <taxon>Methylomonas</taxon>
    </lineage>
</organism>
<evidence type="ECO:0000313" key="5">
    <source>
        <dbReference type="EMBL" id="MBD9355462.1"/>
    </source>
</evidence>
<evidence type="ECO:0000256" key="2">
    <source>
        <dbReference type="ARBA" id="ARBA00022741"/>
    </source>
</evidence>
<keyword evidence="5" id="KW-0966">Cell projection</keyword>
<gene>
    <name evidence="5" type="ORF">IE877_06145</name>
</gene>
<keyword evidence="5" id="KW-0969">Cilium</keyword>
<accession>A0ABR9D0K2</accession>
<dbReference type="EMBL" id="JACXSS010000001">
    <property type="protein sequence ID" value="MBD9355462.1"/>
    <property type="molecule type" value="Genomic_DNA"/>
</dbReference>
<comment type="caution">
    <text evidence="5">The sequence shown here is derived from an EMBL/GenBank/DDBJ whole genome shotgun (WGS) entry which is preliminary data.</text>
</comment>
<evidence type="ECO:0000259" key="4">
    <source>
        <dbReference type="Pfam" id="PF07317"/>
    </source>
</evidence>
<keyword evidence="6" id="KW-1185">Reference proteome</keyword>
<proteinExistence type="predicted"/>
<dbReference type="InterPro" id="IPR012349">
    <property type="entry name" value="Split_barrel_FMN-bd"/>
</dbReference>
<keyword evidence="5" id="KW-0282">Flagellum</keyword>
<dbReference type="Proteomes" id="UP000652176">
    <property type="component" value="Unassembled WGS sequence"/>
</dbReference>
<evidence type="ECO:0000313" key="6">
    <source>
        <dbReference type="Proteomes" id="UP000652176"/>
    </source>
</evidence>